<keyword evidence="9" id="KW-0479">Metal-binding</keyword>
<dbReference type="InterPro" id="IPR036291">
    <property type="entry name" value="NAD(P)-bd_dom_sf"/>
</dbReference>
<dbReference type="Gene3D" id="3.30.360.10">
    <property type="entry name" value="Dihydrodipicolinate Reductase, domain 2"/>
    <property type="match status" value="1"/>
</dbReference>
<evidence type="ECO:0000256" key="8">
    <source>
        <dbReference type="ARBA" id="ARBA00022697"/>
    </source>
</evidence>
<comment type="caution">
    <text evidence="21">The sequence shown here is derived from an EMBL/GenBank/DDBJ whole genome shotgun (WGS) entry which is preliminary data.</text>
</comment>
<dbReference type="InterPro" id="IPR001342">
    <property type="entry name" value="HDH_cat"/>
</dbReference>
<evidence type="ECO:0000256" key="2">
    <source>
        <dbReference type="ARBA" id="ARBA00005056"/>
    </source>
</evidence>
<evidence type="ECO:0000256" key="18">
    <source>
        <dbReference type="RuleBase" id="RU000579"/>
    </source>
</evidence>
<evidence type="ECO:0000256" key="3">
    <source>
        <dbReference type="ARBA" id="ARBA00005062"/>
    </source>
</evidence>
<comment type="similarity">
    <text evidence="4 19">Belongs to the homoserine dehydrogenase family.</text>
</comment>
<feature type="binding site" evidence="17">
    <location>
        <position position="190"/>
    </location>
    <ligand>
        <name>L-homoserine</name>
        <dbReference type="ChEBI" id="CHEBI:57476"/>
    </ligand>
</feature>
<dbReference type="PROSITE" id="PS01042">
    <property type="entry name" value="HOMOSER_DHGENASE"/>
    <property type="match status" value="1"/>
</dbReference>
<keyword evidence="8 18" id="KW-0791">Threonine biosynthesis</keyword>
<keyword evidence="13" id="KW-0915">Sodium</keyword>
<keyword evidence="22" id="KW-1185">Reference proteome</keyword>
<gene>
    <name evidence="21" type="ORF">BCAMP_11705</name>
</gene>
<dbReference type="Gene3D" id="3.30.70.260">
    <property type="match status" value="1"/>
</dbReference>
<keyword evidence="10 17" id="KW-0521">NADP</keyword>
<evidence type="ECO:0000256" key="5">
    <source>
        <dbReference type="ARBA" id="ARBA00013213"/>
    </source>
</evidence>
<comment type="catalytic activity">
    <reaction evidence="15">
        <text>L-homoserine + NADP(+) = L-aspartate 4-semialdehyde + NADPH + H(+)</text>
        <dbReference type="Rhea" id="RHEA:15761"/>
        <dbReference type="ChEBI" id="CHEBI:15378"/>
        <dbReference type="ChEBI" id="CHEBI:57476"/>
        <dbReference type="ChEBI" id="CHEBI:57783"/>
        <dbReference type="ChEBI" id="CHEBI:58349"/>
        <dbReference type="ChEBI" id="CHEBI:537519"/>
        <dbReference type="EC" id="1.1.1.3"/>
    </reaction>
    <physiologicalReaction direction="right-to-left" evidence="15">
        <dbReference type="Rhea" id="RHEA:15763"/>
    </physiologicalReaction>
</comment>
<dbReference type="SUPFAM" id="SSF55021">
    <property type="entry name" value="ACT-like"/>
    <property type="match status" value="1"/>
</dbReference>
<dbReference type="Pfam" id="PF00742">
    <property type="entry name" value="Homoserine_dh"/>
    <property type="match status" value="1"/>
</dbReference>
<evidence type="ECO:0000256" key="15">
    <source>
        <dbReference type="ARBA" id="ARBA00048841"/>
    </source>
</evidence>
<dbReference type="NCBIfam" id="NF004976">
    <property type="entry name" value="PRK06349.1"/>
    <property type="match status" value="1"/>
</dbReference>
<dbReference type="FunFam" id="3.40.50.720:FF:000062">
    <property type="entry name" value="Homoserine dehydrogenase"/>
    <property type="match status" value="1"/>
</dbReference>
<evidence type="ECO:0000256" key="4">
    <source>
        <dbReference type="ARBA" id="ARBA00006753"/>
    </source>
</evidence>
<keyword evidence="12" id="KW-0520">NAD</keyword>
<dbReference type="InterPro" id="IPR019811">
    <property type="entry name" value="HDH_CS"/>
</dbReference>
<dbReference type="Gene3D" id="3.40.50.720">
    <property type="entry name" value="NAD(P)-binding Rossmann-like Domain"/>
    <property type="match status" value="1"/>
</dbReference>
<dbReference type="GO" id="GO:0009088">
    <property type="term" value="P:threonine biosynthetic process"/>
    <property type="evidence" value="ECO:0007669"/>
    <property type="project" value="UniProtKB-UniPathway"/>
</dbReference>
<dbReference type="AlphaFoldDB" id="W7CEW7"/>
<dbReference type="InterPro" id="IPR005106">
    <property type="entry name" value="Asp/hSer_DH_NAD-bd"/>
</dbReference>
<comment type="cofactor">
    <cofactor evidence="1">
        <name>a metal cation</name>
        <dbReference type="ChEBI" id="CHEBI:25213"/>
    </cofactor>
</comment>
<dbReference type="PANTHER" id="PTHR43331">
    <property type="entry name" value="HOMOSERINE DEHYDROGENASE"/>
    <property type="match status" value="1"/>
</dbReference>
<evidence type="ECO:0000256" key="11">
    <source>
        <dbReference type="ARBA" id="ARBA00023002"/>
    </source>
</evidence>
<dbReference type="InterPro" id="IPR045865">
    <property type="entry name" value="ACT-like_dom_sf"/>
</dbReference>
<reference evidence="21 22" key="1">
    <citation type="submission" date="2012-12" db="EMBL/GenBank/DDBJ databases">
        <title>Novel taxa of Listeriaceae from agricultural environments in the United States.</title>
        <authorList>
            <person name="den Bakker H.C."/>
            <person name="Allred A."/>
            <person name="Warchocki S."/>
            <person name="Wright E.M."/>
            <person name="Burrell A."/>
            <person name="Nightingale K.K."/>
            <person name="Kephart D."/>
            <person name="Wiedmann M."/>
        </authorList>
    </citation>
    <scope>NUCLEOTIDE SEQUENCE [LARGE SCALE GENOMIC DNA]</scope>
    <source>
        <strain evidence="21 22">FSL F6-1037</strain>
    </source>
</reference>
<dbReference type="GO" id="GO:0009086">
    <property type="term" value="P:methionine biosynthetic process"/>
    <property type="evidence" value="ECO:0007669"/>
    <property type="project" value="UniProtKB-KW"/>
</dbReference>
<dbReference type="Pfam" id="PF03447">
    <property type="entry name" value="NAD_binding_3"/>
    <property type="match status" value="1"/>
</dbReference>
<dbReference type="SUPFAM" id="SSF51735">
    <property type="entry name" value="NAD(P)-binding Rossmann-fold domains"/>
    <property type="match status" value="1"/>
</dbReference>
<evidence type="ECO:0000313" key="21">
    <source>
        <dbReference type="EMBL" id="EUJ35457.1"/>
    </source>
</evidence>
<dbReference type="GO" id="GO:0050661">
    <property type="term" value="F:NADP binding"/>
    <property type="evidence" value="ECO:0007669"/>
    <property type="project" value="InterPro"/>
</dbReference>
<evidence type="ECO:0000256" key="1">
    <source>
        <dbReference type="ARBA" id="ARBA00001920"/>
    </source>
</evidence>
<feature type="active site" description="Proton donor" evidence="16">
    <location>
        <position position="205"/>
    </location>
</feature>
<evidence type="ECO:0000256" key="16">
    <source>
        <dbReference type="PIRSR" id="PIRSR000098-1"/>
    </source>
</evidence>
<dbReference type="RefSeq" id="WP_035315600.1">
    <property type="nucleotide sequence ID" value="NZ_AODH01000056.1"/>
</dbReference>
<feature type="binding site" evidence="17">
    <location>
        <position position="105"/>
    </location>
    <ligand>
        <name>NADPH</name>
        <dbReference type="ChEBI" id="CHEBI:57783"/>
    </ligand>
</feature>
<evidence type="ECO:0000256" key="9">
    <source>
        <dbReference type="ARBA" id="ARBA00022723"/>
    </source>
</evidence>
<dbReference type="PANTHER" id="PTHR43331:SF1">
    <property type="entry name" value="HOMOSERINE DEHYDROGENASE"/>
    <property type="match status" value="1"/>
</dbReference>
<dbReference type="UniPathway" id="UPA00051">
    <property type="reaction ID" value="UER00465"/>
</dbReference>
<evidence type="ECO:0000256" key="7">
    <source>
        <dbReference type="ARBA" id="ARBA00022605"/>
    </source>
</evidence>
<evidence type="ECO:0000313" key="22">
    <source>
        <dbReference type="Proteomes" id="UP000019243"/>
    </source>
</evidence>
<dbReference type="Proteomes" id="UP000019243">
    <property type="component" value="Unassembled WGS sequence"/>
</dbReference>
<dbReference type="STRING" id="1265861.BCAMP_11705"/>
<comment type="pathway">
    <text evidence="2 18">Amino-acid biosynthesis; L-threonine biosynthesis; L-threonine from L-aspartate: step 3/5.</text>
</comment>
<comment type="pathway">
    <text evidence="3 18">Amino-acid biosynthesis; L-methionine biosynthesis via de novo pathway; L-homoserine from L-aspartate: step 3/3.</text>
</comment>
<evidence type="ECO:0000256" key="14">
    <source>
        <dbReference type="ARBA" id="ARBA00023167"/>
    </source>
</evidence>
<dbReference type="OrthoDB" id="9808167at2"/>
<keyword evidence="11 18" id="KW-0560">Oxidoreductase</keyword>
<dbReference type="GO" id="GO:0046872">
    <property type="term" value="F:metal ion binding"/>
    <property type="evidence" value="ECO:0007669"/>
    <property type="project" value="UniProtKB-KW"/>
</dbReference>
<feature type="domain" description="ACT" evidence="20">
    <location>
        <begin position="350"/>
        <end position="426"/>
    </location>
</feature>
<evidence type="ECO:0000256" key="10">
    <source>
        <dbReference type="ARBA" id="ARBA00022857"/>
    </source>
</evidence>
<dbReference type="EC" id="1.1.1.3" evidence="5 18"/>
<dbReference type="CDD" id="cd04881">
    <property type="entry name" value="ACT_HSDH-Hom"/>
    <property type="match status" value="1"/>
</dbReference>
<dbReference type="PATRIC" id="fig|1265861.3.peg.2296"/>
<dbReference type="FunFam" id="3.30.360.10:FF:000005">
    <property type="entry name" value="Homoserine dehydrogenase"/>
    <property type="match status" value="1"/>
</dbReference>
<evidence type="ECO:0000256" key="13">
    <source>
        <dbReference type="ARBA" id="ARBA00023053"/>
    </source>
</evidence>
<organism evidence="21 22">
    <name type="scientific">Brochothrix campestris FSL F6-1037</name>
    <dbReference type="NCBI Taxonomy" id="1265861"/>
    <lineage>
        <taxon>Bacteria</taxon>
        <taxon>Bacillati</taxon>
        <taxon>Bacillota</taxon>
        <taxon>Bacilli</taxon>
        <taxon>Bacillales</taxon>
        <taxon>Listeriaceae</taxon>
        <taxon>Brochothrix</taxon>
    </lineage>
</organism>
<feature type="binding site" evidence="17">
    <location>
        <begin position="9"/>
        <end position="16"/>
    </location>
    <ligand>
        <name>NADP(+)</name>
        <dbReference type="ChEBI" id="CHEBI:58349"/>
    </ligand>
</feature>
<evidence type="ECO:0000259" key="20">
    <source>
        <dbReference type="PROSITE" id="PS51671"/>
    </source>
</evidence>
<keyword evidence="7 18" id="KW-0028">Amino-acid biosynthesis</keyword>
<dbReference type="UniPathway" id="UPA00050">
    <property type="reaction ID" value="UER00063"/>
</dbReference>
<evidence type="ECO:0000256" key="19">
    <source>
        <dbReference type="RuleBase" id="RU004171"/>
    </source>
</evidence>
<dbReference type="EMBL" id="AODH01000056">
    <property type="protein sequence ID" value="EUJ35457.1"/>
    <property type="molecule type" value="Genomic_DNA"/>
</dbReference>
<dbReference type="PIRSF" id="PIRSF000098">
    <property type="entry name" value="Homoser_dehydrog"/>
    <property type="match status" value="1"/>
</dbReference>
<evidence type="ECO:0000256" key="6">
    <source>
        <dbReference type="ARBA" id="ARBA00013376"/>
    </source>
</evidence>
<dbReference type="InterPro" id="IPR016204">
    <property type="entry name" value="HDH"/>
</dbReference>
<keyword evidence="14 18" id="KW-0486">Methionine biosynthesis</keyword>
<accession>W7CEW7</accession>
<sequence length="426" mass="45886">MSSLNVGVLGFGTVGSGVVRILNEHQDKISQITGYDIAITKVLVRDLSKARRYENTGITLTTNANDVIGDPSIAIIVEVMGTIETAYDYVVKALQAGKHVVTANKDLIALHGDHLITIARENNCDLFYEASVAGGIPILRTIVNGLASDHLKKVMGIVNGTTNFMLTKMTSEGLTYNDALQQAQALGFAESDPTNDVDGIDAARKMVILTRLSFGMNVSLDDVSATGIRNLTVDEIKLADQLGYTIKLLGISEETNGAVDVCVTPTLLPKTHPLAGVHNENNAVFVIGEAAGETMYYGPGAGELPTASSVVSDIISIAKNIKLGTTGNVFNSYVHETNKLADANCYAKYFVRLKMTDETGTFLKMTQRFTEQNIGFSRILQLPENDDQATVVVITHTTSRANLHEALAALKNDNGIVVHSHYRVED</sequence>
<dbReference type="PROSITE" id="PS51671">
    <property type="entry name" value="ACT"/>
    <property type="match status" value="1"/>
</dbReference>
<dbReference type="GO" id="GO:0004412">
    <property type="term" value="F:homoserine dehydrogenase activity"/>
    <property type="evidence" value="ECO:0007669"/>
    <property type="project" value="UniProtKB-EC"/>
</dbReference>
<protein>
    <recommendedName>
        <fullName evidence="6 18">Homoserine dehydrogenase</fullName>
        <ecNumber evidence="5 18">1.1.1.3</ecNumber>
    </recommendedName>
</protein>
<name>W7CEW7_9LIST</name>
<dbReference type="InterPro" id="IPR002912">
    <property type="entry name" value="ACT_dom"/>
</dbReference>
<dbReference type="SUPFAM" id="SSF55347">
    <property type="entry name" value="Glyceraldehyde-3-phosphate dehydrogenase-like, C-terminal domain"/>
    <property type="match status" value="1"/>
</dbReference>
<evidence type="ECO:0000256" key="17">
    <source>
        <dbReference type="PIRSR" id="PIRSR000098-2"/>
    </source>
</evidence>
<evidence type="ECO:0000256" key="12">
    <source>
        <dbReference type="ARBA" id="ARBA00023027"/>
    </source>
</evidence>
<proteinExistence type="inferred from homology"/>